<gene>
    <name evidence="3" type="ORF">ILEXP_LOCUS21496</name>
</gene>
<feature type="region of interest" description="Disordered" evidence="2">
    <location>
        <begin position="23"/>
        <end position="57"/>
    </location>
</feature>
<dbReference type="AlphaFoldDB" id="A0ABC8S8W0"/>
<dbReference type="PANTHER" id="PTHR35761:SF1">
    <property type="entry name" value="PROTEIN SENSITIVE TO UV 2"/>
    <property type="match status" value="1"/>
</dbReference>
<comment type="caution">
    <text evidence="3">The sequence shown here is derived from an EMBL/GenBank/DDBJ whole genome shotgun (WGS) entry which is preliminary data.</text>
</comment>
<protein>
    <submittedName>
        <fullName evidence="3">Uncharacterized protein</fullName>
    </submittedName>
</protein>
<reference evidence="3 4" key="1">
    <citation type="submission" date="2024-02" db="EMBL/GenBank/DDBJ databases">
        <authorList>
            <person name="Vignale AGUSTIN F."/>
            <person name="Sosa J E."/>
            <person name="Modenutti C."/>
        </authorList>
    </citation>
    <scope>NUCLEOTIDE SEQUENCE [LARGE SCALE GENOMIC DNA]</scope>
</reference>
<dbReference type="PANTHER" id="PTHR35761">
    <property type="entry name" value="ATR INTERACTING PROTEIN"/>
    <property type="match status" value="1"/>
</dbReference>
<organism evidence="3 4">
    <name type="scientific">Ilex paraguariensis</name>
    <name type="common">yerba mate</name>
    <dbReference type="NCBI Taxonomy" id="185542"/>
    <lineage>
        <taxon>Eukaryota</taxon>
        <taxon>Viridiplantae</taxon>
        <taxon>Streptophyta</taxon>
        <taxon>Embryophyta</taxon>
        <taxon>Tracheophyta</taxon>
        <taxon>Spermatophyta</taxon>
        <taxon>Magnoliopsida</taxon>
        <taxon>eudicotyledons</taxon>
        <taxon>Gunneridae</taxon>
        <taxon>Pentapetalae</taxon>
        <taxon>asterids</taxon>
        <taxon>campanulids</taxon>
        <taxon>Aquifoliales</taxon>
        <taxon>Aquifoliaceae</taxon>
        <taxon>Ilex</taxon>
    </lineage>
</organism>
<evidence type="ECO:0000256" key="2">
    <source>
        <dbReference type="SAM" id="MobiDB-lite"/>
    </source>
</evidence>
<evidence type="ECO:0000256" key="1">
    <source>
        <dbReference type="SAM" id="Coils"/>
    </source>
</evidence>
<sequence>MAEESFEEDWPPDILDQIIELEEKALSSTNPTQHFPPPHTAASFGDLSYSPPRELSQRVKDNHKKNLDQVTNGIGFSQGNFAAIPYLRGPQNEKESEIDRLKRELGRVSKQLTHLEQECSELRKKRDKKDLQLKSVFPQIEAKDAEEQCEKNTSLEHPGISAGCKNENYSNDQVGSRIHIGKSACKAVGVQTDKTDESTQLTLESDLPTSHRCPSKLLGVWDSTVGQKYGRSLVSKLFMACEKDFCILLGCLNSSSVYKTNEGSSDVASQDHMPPAHSAEAAKLSHFYSMLTKINNDTEKLEALIEALVDLCSLENVVIVYRSLRVLRMVLNYLFSIPWKTNKRENVMVEGPLCKNNAAEMHGSQCSEIGSLFYESWNGTSDSGPISFGTRLFNLKFPCKNEVSNHESTLLISCVDWIALFQLMCQIVTRNKEEYVRLEAVSIMNMILMRTNAYLDREKFGMLLVFQSVSQLLRKEAGLCVQKQAVHLLYLLLNCPELMAIFCSTYKEEGESAGDANNDAAHASSFQGFSVILDGLADCVACSGNGAQELKLRRNAIIVLAFLASSGKAGFEIVLGHRLPKRSDFLTLILHILASEMDIEASECTQLPEIFKERTLLIREALILLNRLASNPQYSTPVFRILTNSRDVASLTLDVANRLSRKGKWLWQSDKLTRQIRESEIVDLARVFKKRVFTFLGESLS</sequence>
<proteinExistence type="predicted"/>
<dbReference type="InterPro" id="IPR044952">
    <property type="entry name" value="SUV2"/>
</dbReference>
<evidence type="ECO:0000313" key="3">
    <source>
        <dbReference type="EMBL" id="CAK9153250.1"/>
    </source>
</evidence>
<feature type="coiled-coil region" evidence="1">
    <location>
        <begin position="91"/>
        <end position="132"/>
    </location>
</feature>
<keyword evidence="4" id="KW-1185">Reference proteome</keyword>
<evidence type="ECO:0000313" key="4">
    <source>
        <dbReference type="Proteomes" id="UP001642360"/>
    </source>
</evidence>
<keyword evidence="1" id="KW-0175">Coiled coil</keyword>
<dbReference type="EMBL" id="CAUOFW020002369">
    <property type="protein sequence ID" value="CAK9153250.1"/>
    <property type="molecule type" value="Genomic_DNA"/>
</dbReference>
<dbReference type="Proteomes" id="UP001642360">
    <property type="component" value="Unassembled WGS sequence"/>
</dbReference>
<accession>A0ABC8S8W0</accession>
<name>A0ABC8S8W0_9AQUA</name>